<dbReference type="InParanoid" id="A0A1C7N986"/>
<proteinExistence type="predicted"/>
<dbReference type="OrthoDB" id="10255641at2759"/>
<dbReference type="AlphaFoldDB" id="A0A1C7N986"/>
<keyword evidence="1" id="KW-0812">Transmembrane</keyword>
<evidence type="ECO:0000313" key="3">
    <source>
        <dbReference type="Proteomes" id="UP000093000"/>
    </source>
</evidence>
<reference evidence="2 3" key="1">
    <citation type="submission" date="2016-03" db="EMBL/GenBank/DDBJ databases">
        <title>Choanephora cucurbitarum.</title>
        <authorList>
            <person name="Min B."/>
            <person name="Park H."/>
            <person name="Park J.-H."/>
            <person name="Shin H.-D."/>
            <person name="Choi I.-G."/>
        </authorList>
    </citation>
    <scope>NUCLEOTIDE SEQUENCE [LARGE SCALE GENOMIC DNA]</scope>
    <source>
        <strain evidence="2 3">KUS-F28377</strain>
    </source>
</reference>
<keyword evidence="1" id="KW-0472">Membrane</keyword>
<keyword evidence="3" id="KW-1185">Reference proteome</keyword>
<comment type="caution">
    <text evidence="2">The sequence shown here is derived from an EMBL/GenBank/DDBJ whole genome shotgun (WGS) entry which is preliminary data.</text>
</comment>
<evidence type="ECO:0000256" key="1">
    <source>
        <dbReference type="SAM" id="Phobius"/>
    </source>
</evidence>
<sequence>MSLHSPLTEALYGHLRASVYLAQVALELEWTIFSRLLAILILLTFSYILYILISLKDGRHPLRIWEKLGKPVVKIFRPWTFARLLNNSDPYASSIGKSC</sequence>
<name>A0A1C7N986_9FUNG</name>
<keyword evidence="1" id="KW-1133">Transmembrane helix</keyword>
<accession>A0A1C7N986</accession>
<protein>
    <submittedName>
        <fullName evidence="2">Uncharacterized protein</fullName>
    </submittedName>
</protein>
<dbReference type="Proteomes" id="UP000093000">
    <property type="component" value="Unassembled WGS sequence"/>
</dbReference>
<evidence type="ECO:0000313" key="2">
    <source>
        <dbReference type="EMBL" id="OBZ85488.1"/>
    </source>
</evidence>
<organism evidence="2 3">
    <name type="scientific">Choanephora cucurbitarum</name>
    <dbReference type="NCBI Taxonomy" id="101091"/>
    <lineage>
        <taxon>Eukaryota</taxon>
        <taxon>Fungi</taxon>
        <taxon>Fungi incertae sedis</taxon>
        <taxon>Mucoromycota</taxon>
        <taxon>Mucoromycotina</taxon>
        <taxon>Mucoromycetes</taxon>
        <taxon>Mucorales</taxon>
        <taxon>Mucorineae</taxon>
        <taxon>Choanephoraceae</taxon>
        <taxon>Choanephoroideae</taxon>
        <taxon>Choanephora</taxon>
    </lineage>
</organism>
<dbReference type="EMBL" id="LUGH01000390">
    <property type="protein sequence ID" value="OBZ85488.1"/>
    <property type="molecule type" value="Genomic_DNA"/>
</dbReference>
<feature type="transmembrane region" description="Helical" evidence="1">
    <location>
        <begin position="32"/>
        <end position="53"/>
    </location>
</feature>
<gene>
    <name evidence="2" type="ORF">A0J61_06459</name>
</gene>